<keyword evidence="2" id="KW-1185">Reference proteome</keyword>
<reference evidence="1 2" key="1">
    <citation type="submission" date="2018-03" db="EMBL/GenBank/DDBJ databases">
        <title>The draft genome of Zobellella sp. 59N8.</title>
        <authorList>
            <person name="Liu L."/>
            <person name="Li L."/>
            <person name="Zhang X."/>
            <person name="Liang L."/>
            <person name="Wang T."/>
        </authorList>
    </citation>
    <scope>NUCLEOTIDE SEQUENCE [LARGE SCALE GENOMIC DNA]</scope>
    <source>
        <strain evidence="1 2">59N8</strain>
    </source>
</reference>
<evidence type="ECO:0000313" key="1">
    <source>
        <dbReference type="EMBL" id="PSJ48038.1"/>
    </source>
</evidence>
<evidence type="ECO:0008006" key="3">
    <source>
        <dbReference type="Google" id="ProtNLM"/>
    </source>
</evidence>
<gene>
    <name evidence="1" type="ORF">C7H85_04365</name>
</gene>
<name>A0A2P7RCS5_9GAMM</name>
<organism evidence="1 2">
    <name type="scientific">Zobellella endophytica</name>
    <dbReference type="NCBI Taxonomy" id="2116700"/>
    <lineage>
        <taxon>Bacteria</taxon>
        <taxon>Pseudomonadati</taxon>
        <taxon>Pseudomonadota</taxon>
        <taxon>Gammaproteobacteria</taxon>
        <taxon>Aeromonadales</taxon>
        <taxon>Aeromonadaceae</taxon>
        <taxon>Zobellella</taxon>
    </lineage>
</organism>
<protein>
    <recommendedName>
        <fullName evidence="3">DNA-binding protein</fullName>
    </recommendedName>
</protein>
<evidence type="ECO:0000313" key="2">
    <source>
        <dbReference type="Proteomes" id="UP000240243"/>
    </source>
</evidence>
<sequence>MKPIEIAEKIMQESPDVLGTVPANRAARIIRAAFEQLVIELQNTDEGKVTVPKLGNFIVRRVDTEKNGEKVQVKRIIFRPVALKTEE</sequence>
<dbReference type="OrthoDB" id="6169536at2"/>
<dbReference type="Proteomes" id="UP000240243">
    <property type="component" value="Unassembled WGS sequence"/>
</dbReference>
<comment type="caution">
    <text evidence="1">The sequence shown here is derived from an EMBL/GenBank/DDBJ whole genome shotgun (WGS) entry which is preliminary data.</text>
</comment>
<proteinExistence type="predicted"/>
<dbReference type="AlphaFoldDB" id="A0A2P7RCS5"/>
<accession>A0A2P7RCS5</accession>
<dbReference type="RefSeq" id="WP_106728450.1">
    <property type="nucleotide sequence ID" value="NZ_PXYG01000001.1"/>
</dbReference>
<dbReference type="EMBL" id="PXYG01000001">
    <property type="protein sequence ID" value="PSJ48038.1"/>
    <property type="molecule type" value="Genomic_DNA"/>
</dbReference>